<reference evidence="2" key="1">
    <citation type="journal article" date="2019" name="Int. J. Syst. Evol. Microbiol.">
        <title>The Global Catalogue of Microorganisms (GCM) 10K type strain sequencing project: providing services to taxonomists for standard genome sequencing and annotation.</title>
        <authorList>
            <consortium name="The Broad Institute Genomics Platform"/>
            <consortium name="The Broad Institute Genome Sequencing Center for Infectious Disease"/>
            <person name="Wu L."/>
            <person name="Ma J."/>
        </authorList>
    </citation>
    <scope>NUCLEOTIDE SEQUENCE [LARGE SCALE GENOMIC DNA]</scope>
    <source>
        <strain evidence="2">JCM 17498</strain>
    </source>
</reference>
<protein>
    <recommendedName>
        <fullName evidence="3">Transposase</fullName>
    </recommendedName>
</protein>
<gene>
    <name evidence="1" type="ORF">GCM10022268_35510</name>
</gene>
<dbReference type="RefSeq" id="WP_344694723.1">
    <property type="nucleotide sequence ID" value="NZ_BAABBF010000013.1"/>
</dbReference>
<proteinExistence type="predicted"/>
<evidence type="ECO:0008006" key="3">
    <source>
        <dbReference type="Google" id="ProtNLM"/>
    </source>
</evidence>
<name>A0ABP7EY79_9SPHN</name>
<evidence type="ECO:0000313" key="2">
    <source>
        <dbReference type="Proteomes" id="UP001500523"/>
    </source>
</evidence>
<accession>A0ABP7EY79</accession>
<evidence type="ECO:0000313" key="1">
    <source>
        <dbReference type="EMBL" id="GAA3724299.1"/>
    </source>
</evidence>
<comment type="caution">
    <text evidence="1">The sequence shown here is derived from an EMBL/GenBank/DDBJ whole genome shotgun (WGS) entry which is preliminary data.</text>
</comment>
<dbReference type="Proteomes" id="UP001500523">
    <property type="component" value="Unassembled WGS sequence"/>
</dbReference>
<dbReference type="EMBL" id="BAABBF010000013">
    <property type="protein sequence ID" value="GAA3724299.1"/>
    <property type="molecule type" value="Genomic_DNA"/>
</dbReference>
<sequence length="56" mass="6307">MNKPANVQVFESFRARFTTSEFAQVFAAAVPLDIRLELVDGYLERMTPPIGAHPAW</sequence>
<organism evidence="1 2">
    <name type="scientific">Sphingomonas cynarae</name>
    <dbReference type="NCBI Taxonomy" id="930197"/>
    <lineage>
        <taxon>Bacteria</taxon>
        <taxon>Pseudomonadati</taxon>
        <taxon>Pseudomonadota</taxon>
        <taxon>Alphaproteobacteria</taxon>
        <taxon>Sphingomonadales</taxon>
        <taxon>Sphingomonadaceae</taxon>
        <taxon>Sphingomonas</taxon>
    </lineage>
</organism>
<keyword evidence="2" id="KW-1185">Reference proteome</keyword>